<dbReference type="Gene3D" id="1.10.510.10">
    <property type="entry name" value="Transferase(Phosphotransferase) domain 1"/>
    <property type="match status" value="1"/>
</dbReference>
<dbReference type="InterPro" id="IPR000719">
    <property type="entry name" value="Prot_kinase_dom"/>
</dbReference>
<dbReference type="Pfam" id="PF07714">
    <property type="entry name" value="PK_Tyr_Ser-Thr"/>
    <property type="match status" value="1"/>
</dbReference>
<dbReference type="PANTHER" id="PTHR23257">
    <property type="entry name" value="SERINE-THREONINE PROTEIN KINASE"/>
    <property type="match status" value="1"/>
</dbReference>
<dbReference type="InterPro" id="IPR011009">
    <property type="entry name" value="Kinase-like_dom_sf"/>
</dbReference>
<keyword evidence="3" id="KW-1185">Reference proteome</keyword>
<gene>
    <name evidence="2" type="ORF">GLOIN_2v1433425</name>
</gene>
<dbReference type="InterPro" id="IPR050167">
    <property type="entry name" value="Ser_Thr_protein_kinase"/>
</dbReference>
<dbReference type="Proteomes" id="UP000018888">
    <property type="component" value="Unassembled WGS sequence"/>
</dbReference>
<dbReference type="InterPro" id="IPR001245">
    <property type="entry name" value="Ser-Thr/Tyr_kinase_cat_dom"/>
</dbReference>
<dbReference type="SUPFAM" id="SSF56112">
    <property type="entry name" value="Protein kinase-like (PK-like)"/>
    <property type="match status" value="1"/>
</dbReference>
<comment type="caution">
    <text evidence="2">The sequence shown here is derived from an EMBL/GenBank/DDBJ whole genome shotgun (WGS) entry which is preliminary data.</text>
</comment>
<organism evidence="2 3">
    <name type="scientific">Rhizophagus irregularis (strain DAOM 181602 / DAOM 197198 / MUCL 43194)</name>
    <name type="common">Arbuscular mycorrhizal fungus</name>
    <name type="synonym">Glomus intraradices</name>
    <dbReference type="NCBI Taxonomy" id="747089"/>
    <lineage>
        <taxon>Eukaryota</taxon>
        <taxon>Fungi</taxon>
        <taxon>Fungi incertae sedis</taxon>
        <taxon>Mucoromycota</taxon>
        <taxon>Glomeromycotina</taxon>
        <taxon>Glomeromycetes</taxon>
        <taxon>Glomerales</taxon>
        <taxon>Glomeraceae</taxon>
        <taxon>Rhizophagus</taxon>
    </lineage>
</organism>
<feature type="non-terminal residue" evidence="2">
    <location>
        <position position="146"/>
    </location>
</feature>
<dbReference type="GO" id="GO:0004672">
    <property type="term" value="F:protein kinase activity"/>
    <property type="evidence" value="ECO:0007669"/>
    <property type="project" value="InterPro"/>
</dbReference>
<dbReference type="EMBL" id="AUPC02000278">
    <property type="protein sequence ID" value="POG63092.1"/>
    <property type="molecule type" value="Genomic_DNA"/>
</dbReference>
<reference evidence="2 3" key="1">
    <citation type="journal article" date="2013" name="Proc. Natl. Acad. Sci. U.S.A.">
        <title>Genome of an arbuscular mycorrhizal fungus provides insight into the oldest plant symbiosis.</title>
        <authorList>
            <person name="Tisserant E."/>
            <person name="Malbreil M."/>
            <person name="Kuo A."/>
            <person name="Kohler A."/>
            <person name="Symeonidi A."/>
            <person name="Balestrini R."/>
            <person name="Charron P."/>
            <person name="Duensing N."/>
            <person name="Frei Dit Frey N."/>
            <person name="Gianinazzi-Pearson V."/>
            <person name="Gilbert L.B."/>
            <person name="Handa Y."/>
            <person name="Herr J.R."/>
            <person name="Hijri M."/>
            <person name="Koul R."/>
            <person name="Kawaguchi M."/>
            <person name="Krajinski F."/>
            <person name="Lammers P.J."/>
            <person name="Masclaux F.G."/>
            <person name="Murat C."/>
            <person name="Morin E."/>
            <person name="Ndikumana S."/>
            <person name="Pagni M."/>
            <person name="Petitpierre D."/>
            <person name="Requena N."/>
            <person name="Rosikiewicz P."/>
            <person name="Riley R."/>
            <person name="Saito K."/>
            <person name="San Clemente H."/>
            <person name="Shapiro H."/>
            <person name="van Tuinen D."/>
            <person name="Becard G."/>
            <person name="Bonfante P."/>
            <person name="Paszkowski U."/>
            <person name="Shachar-Hill Y.Y."/>
            <person name="Tuskan G.A."/>
            <person name="Young P.W."/>
            <person name="Sanders I.R."/>
            <person name="Henrissat B."/>
            <person name="Rensing S.A."/>
            <person name="Grigoriev I.V."/>
            <person name="Corradi N."/>
            <person name="Roux C."/>
            <person name="Martin F."/>
        </authorList>
    </citation>
    <scope>NUCLEOTIDE SEQUENCE [LARGE SCALE GENOMIC DNA]</scope>
    <source>
        <strain evidence="2 3">DAOM 197198</strain>
    </source>
</reference>
<reference evidence="2 3" key="2">
    <citation type="journal article" date="2018" name="New Phytol.">
        <title>High intraspecific genome diversity in the model arbuscular mycorrhizal symbiont Rhizophagus irregularis.</title>
        <authorList>
            <person name="Chen E.C.H."/>
            <person name="Morin E."/>
            <person name="Beaudet D."/>
            <person name="Noel J."/>
            <person name="Yildirir G."/>
            <person name="Ndikumana S."/>
            <person name="Charron P."/>
            <person name="St-Onge C."/>
            <person name="Giorgi J."/>
            <person name="Kruger M."/>
            <person name="Marton T."/>
            <person name="Ropars J."/>
            <person name="Grigoriev I.V."/>
            <person name="Hainaut M."/>
            <person name="Henrissat B."/>
            <person name="Roux C."/>
            <person name="Martin F."/>
            <person name="Corradi N."/>
        </authorList>
    </citation>
    <scope>NUCLEOTIDE SEQUENCE [LARGE SCALE GENOMIC DNA]</scope>
    <source>
        <strain evidence="2 3">DAOM 197198</strain>
    </source>
</reference>
<evidence type="ECO:0000313" key="2">
    <source>
        <dbReference type="EMBL" id="POG63092.1"/>
    </source>
</evidence>
<accession>A0A2P4PCI1</accession>
<dbReference type="AlphaFoldDB" id="A0A2P4PCI1"/>
<dbReference type="PRINTS" id="PR00109">
    <property type="entry name" value="TYRKINASE"/>
</dbReference>
<dbReference type="GO" id="GO:0005524">
    <property type="term" value="F:ATP binding"/>
    <property type="evidence" value="ECO:0007669"/>
    <property type="project" value="InterPro"/>
</dbReference>
<evidence type="ECO:0000259" key="1">
    <source>
        <dbReference type="PROSITE" id="PS50011"/>
    </source>
</evidence>
<feature type="non-terminal residue" evidence="2">
    <location>
        <position position="1"/>
    </location>
</feature>
<feature type="domain" description="Protein kinase" evidence="1">
    <location>
        <begin position="1"/>
        <end position="146"/>
    </location>
</feature>
<dbReference type="PROSITE" id="PS50011">
    <property type="entry name" value="PROTEIN_KINASE_DOM"/>
    <property type="match status" value="1"/>
</dbReference>
<proteinExistence type="predicted"/>
<sequence>FIHFRLNIIHGKNFMHRDFHSGNILLSTYEIWLICDLGLSQPANNSLSNNEIYGVIPYIAPEMFRGSTFSKESDIYSLGMIMWELTTGNKPFADVEHDINLIYKIIDGKRPEITNDTPECYANLMKRCWNSDPSKRPSITEVTKVL</sequence>
<protein>
    <submittedName>
        <fullName evidence="2">Kinase-like domain-containing protein</fullName>
    </submittedName>
</protein>
<evidence type="ECO:0000313" key="3">
    <source>
        <dbReference type="Proteomes" id="UP000018888"/>
    </source>
</evidence>
<name>A0A2P4PCI1_RHIID</name>